<evidence type="ECO:0000256" key="1">
    <source>
        <dbReference type="SAM" id="MobiDB-lite"/>
    </source>
</evidence>
<evidence type="ECO:0000259" key="2">
    <source>
        <dbReference type="Pfam" id="PF14311"/>
    </source>
</evidence>
<sequence length="485" mass="55075">MHRVCAVTVLGWAACYQYRNTYSRCSNGTPTITTNNVSTRSFHMKTPLLLEQSSSHLKFSLEALPPPLQREFCCEENARDLKHLAAPLEKNETTCSDVLIKVLPSWAHVVLWRCSTCSCQWAARPVDRVDPQVSAFYACPNCSSASTTTTTTTNNNNNNNTISTSSSSSSSSLPHLRRFADVYPLLAAQWDGCRNAMLHNRVMFESVRDVPLPCSVDSWWLCPHCHSSWKESVDSRVHRYVQQTEKETKRAAILPLCPSCEKLGVHDSSTSHIETRITNTKRNSQKKLNSVEMKRFLKDDALLLAEAQLQPNEDPATLPLESNKLLHWRCRSCTHEFTASIADRYLRYYRCPQCSGAVGTPLNLLSIQRPDVCREVARTVSNSKVRRLTIHDDTVITFVCRTCMSPFRMSVRLRCLLPPGRSACPKCLWSRSERAKEMAAANMQRIASGASPMRQLKQHRLKRRNRDTIEVTLNELLRRDTNLMN</sequence>
<dbReference type="GeneID" id="39990529"/>
<accession>A0A1X0NIH3</accession>
<comment type="caution">
    <text evidence="3">The sequence shown here is derived from an EMBL/GenBank/DDBJ whole genome shotgun (WGS) entry which is preliminary data.</text>
</comment>
<dbReference type="STRING" id="67003.A0A1X0NIH3"/>
<keyword evidence="4" id="KW-1185">Reference proteome</keyword>
<gene>
    <name evidence="3" type="ORF">TM35_000541240</name>
</gene>
<dbReference type="RefSeq" id="XP_028877966.1">
    <property type="nucleotide sequence ID" value="XM_029030749.1"/>
</dbReference>
<dbReference type="EMBL" id="NBCO01000054">
    <property type="protein sequence ID" value="ORC83900.1"/>
    <property type="molecule type" value="Genomic_DNA"/>
</dbReference>
<name>A0A1X0NIH3_9TRYP</name>
<feature type="region of interest" description="Disordered" evidence="1">
    <location>
        <begin position="147"/>
        <end position="173"/>
    </location>
</feature>
<feature type="compositionally biased region" description="Low complexity" evidence="1">
    <location>
        <begin position="147"/>
        <end position="172"/>
    </location>
</feature>
<dbReference type="PROSITE" id="PS51257">
    <property type="entry name" value="PROKAR_LIPOPROTEIN"/>
    <property type="match status" value="1"/>
</dbReference>
<protein>
    <recommendedName>
        <fullName evidence="2">Treble clef zinc finger domain-containing protein</fullName>
    </recommendedName>
</protein>
<dbReference type="PANTHER" id="PTHR37317:SF5">
    <property type="entry name" value="ZINC-RIBBON DOMAIN-CONTAINING PROTEIN-RELATED"/>
    <property type="match status" value="1"/>
</dbReference>
<dbReference type="OrthoDB" id="264480at2759"/>
<organism evidence="3 4">
    <name type="scientific">Trypanosoma theileri</name>
    <dbReference type="NCBI Taxonomy" id="67003"/>
    <lineage>
        <taxon>Eukaryota</taxon>
        <taxon>Discoba</taxon>
        <taxon>Euglenozoa</taxon>
        <taxon>Kinetoplastea</taxon>
        <taxon>Metakinetoplastina</taxon>
        <taxon>Trypanosomatida</taxon>
        <taxon>Trypanosomatidae</taxon>
        <taxon>Trypanosoma</taxon>
    </lineage>
</organism>
<dbReference type="AlphaFoldDB" id="A0A1X0NIH3"/>
<proteinExistence type="predicted"/>
<evidence type="ECO:0000313" key="4">
    <source>
        <dbReference type="Proteomes" id="UP000192257"/>
    </source>
</evidence>
<dbReference type="VEuPathDB" id="TriTrypDB:TM35_000541240"/>
<reference evidence="3 4" key="1">
    <citation type="submission" date="2017-03" db="EMBL/GenBank/DDBJ databases">
        <title>An alternative strategy for trypanosome survival in the mammalian bloodstream revealed through genome and transcriptome analysis of the ubiquitous bovine parasite Trypanosoma (Megatrypanum) theileri.</title>
        <authorList>
            <person name="Kelly S."/>
            <person name="Ivens A."/>
            <person name="Mott A."/>
            <person name="O'Neill E."/>
            <person name="Emms D."/>
            <person name="Macleod O."/>
            <person name="Voorheis P."/>
            <person name="Matthews J."/>
            <person name="Matthews K."/>
            <person name="Carrington M."/>
        </authorList>
    </citation>
    <scope>NUCLEOTIDE SEQUENCE [LARGE SCALE GENOMIC DNA]</scope>
    <source>
        <strain evidence="3">Edinburgh</strain>
    </source>
</reference>
<dbReference type="InterPro" id="IPR025487">
    <property type="entry name" value="DUF4379"/>
</dbReference>
<feature type="domain" description="Treble clef zinc finger" evidence="2">
    <location>
        <begin position="312"/>
        <end position="356"/>
    </location>
</feature>
<dbReference type="Proteomes" id="UP000192257">
    <property type="component" value="Unassembled WGS sequence"/>
</dbReference>
<dbReference type="PANTHER" id="PTHR37317">
    <property type="entry name" value="BLR8090 PROTEIN"/>
    <property type="match status" value="1"/>
</dbReference>
<dbReference type="Pfam" id="PF14311">
    <property type="entry name" value="DUF4379"/>
    <property type="match status" value="1"/>
</dbReference>
<evidence type="ECO:0000313" key="3">
    <source>
        <dbReference type="EMBL" id="ORC83900.1"/>
    </source>
</evidence>